<feature type="modified residue" description="4-aspartylphosphate" evidence="5 7">
    <location>
        <position position="55"/>
    </location>
</feature>
<dbReference type="EMBL" id="CP031775">
    <property type="protein sequence ID" value="QDZ90977.1"/>
    <property type="molecule type" value="Genomic_DNA"/>
</dbReference>
<dbReference type="RefSeq" id="WP_208662731.1">
    <property type="nucleotide sequence ID" value="NZ_CP031775.2"/>
</dbReference>
<dbReference type="InterPro" id="IPR008248">
    <property type="entry name" value="CheB-like"/>
</dbReference>
<evidence type="ECO:0000313" key="11">
    <source>
        <dbReference type="Proteomes" id="UP000321124"/>
    </source>
</evidence>
<protein>
    <recommendedName>
        <fullName evidence="5">Protein-glutamate methylesterase/protein-glutamine glutaminase</fullName>
        <ecNumber evidence="5">3.1.1.61</ecNumber>
        <ecNumber evidence="5">3.5.1.44</ecNumber>
    </recommendedName>
</protein>
<evidence type="ECO:0000256" key="6">
    <source>
        <dbReference type="PROSITE-ProRule" id="PRU00050"/>
    </source>
</evidence>
<evidence type="ECO:0000313" key="10">
    <source>
        <dbReference type="EMBL" id="QDZ90977.1"/>
    </source>
</evidence>
<dbReference type="Gene3D" id="3.40.50.180">
    <property type="entry name" value="Methylesterase CheB, C-terminal domain"/>
    <property type="match status" value="1"/>
</dbReference>
<dbReference type="EC" id="3.5.1.44" evidence="5"/>
<dbReference type="CDD" id="cd17541">
    <property type="entry name" value="REC_CheB-like"/>
    <property type="match status" value="1"/>
</dbReference>
<dbReference type="GO" id="GO:0005737">
    <property type="term" value="C:cytoplasm"/>
    <property type="evidence" value="ECO:0007669"/>
    <property type="project" value="UniProtKB-SubCell"/>
</dbReference>
<dbReference type="InterPro" id="IPR000673">
    <property type="entry name" value="Sig_transdc_resp-reg_Me-estase"/>
</dbReference>
<dbReference type="EC" id="3.1.1.61" evidence="5"/>
<organism evidence="10 11">
    <name type="scientific">Shewanella decolorationis</name>
    <dbReference type="NCBI Taxonomy" id="256839"/>
    <lineage>
        <taxon>Bacteria</taxon>
        <taxon>Pseudomonadati</taxon>
        <taxon>Pseudomonadota</taxon>
        <taxon>Gammaproteobacteria</taxon>
        <taxon>Alteromonadales</taxon>
        <taxon>Shewanellaceae</taxon>
        <taxon>Shewanella</taxon>
    </lineage>
</organism>
<dbReference type="KEGG" id="sdeo:D0436_11150"/>
<keyword evidence="2 5" id="KW-0145">Chemotaxis</keyword>
<dbReference type="Gene3D" id="3.40.50.2300">
    <property type="match status" value="1"/>
</dbReference>
<dbReference type="InterPro" id="IPR001789">
    <property type="entry name" value="Sig_transdc_resp-reg_receiver"/>
</dbReference>
<dbReference type="AlphaFoldDB" id="A0A5B8QY85"/>
<comment type="catalytic activity">
    <reaction evidence="5">
        <text>L-glutaminyl-[protein] + H2O = L-glutamyl-[protein] + NH4(+)</text>
        <dbReference type="Rhea" id="RHEA:16441"/>
        <dbReference type="Rhea" id="RHEA-COMP:10207"/>
        <dbReference type="Rhea" id="RHEA-COMP:10208"/>
        <dbReference type="ChEBI" id="CHEBI:15377"/>
        <dbReference type="ChEBI" id="CHEBI:28938"/>
        <dbReference type="ChEBI" id="CHEBI:29973"/>
        <dbReference type="ChEBI" id="CHEBI:30011"/>
        <dbReference type="EC" id="3.5.1.44"/>
    </reaction>
</comment>
<proteinExistence type="inferred from homology"/>
<comment type="PTM">
    <text evidence="5">Phosphorylated by CheA. Phosphorylation of the N-terminal regulatory domain activates the methylesterase activity.</text>
</comment>
<dbReference type="HAMAP" id="MF_00099">
    <property type="entry name" value="CheB_chemtxs"/>
    <property type="match status" value="1"/>
</dbReference>
<dbReference type="GO" id="GO:0050568">
    <property type="term" value="F:protein-glutamine glutaminase activity"/>
    <property type="evidence" value="ECO:0007669"/>
    <property type="project" value="UniProtKB-UniRule"/>
</dbReference>
<evidence type="ECO:0000256" key="7">
    <source>
        <dbReference type="PROSITE-ProRule" id="PRU00169"/>
    </source>
</evidence>
<feature type="active site" evidence="5 6">
    <location>
        <position position="195"/>
    </location>
</feature>
<evidence type="ECO:0000256" key="3">
    <source>
        <dbReference type="ARBA" id="ARBA00022801"/>
    </source>
</evidence>
<dbReference type="PROSITE" id="PS50122">
    <property type="entry name" value="CHEB"/>
    <property type="match status" value="1"/>
</dbReference>
<dbReference type="PANTHER" id="PTHR42872">
    <property type="entry name" value="PROTEIN-GLUTAMATE METHYLESTERASE/PROTEIN-GLUTAMINE GLUTAMINASE"/>
    <property type="match status" value="1"/>
</dbReference>
<evidence type="ECO:0000256" key="5">
    <source>
        <dbReference type="HAMAP-Rule" id="MF_00099"/>
    </source>
</evidence>
<evidence type="ECO:0000259" key="9">
    <source>
        <dbReference type="PROSITE" id="PS50122"/>
    </source>
</evidence>
<dbReference type="GO" id="GO:0006935">
    <property type="term" value="P:chemotaxis"/>
    <property type="evidence" value="ECO:0007669"/>
    <property type="project" value="UniProtKB-UniRule"/>
</dbReference>
<dbReference type="NCBIfam" id="NF009206">
    <property type="entry name" value="PRK12555.1"/>
    <property type="match status" value="1"/>
</dbReference>
<dbReference type="SUPFAM" id="SSF52172">
    <property type="entry name" value="CheY-like"/>
    <property type="match status" value="1"/>
</dbReference>
<dbReference type="PANTHER" id="PTHR42872:SF6">
    <property type="entry name" value="PROTEIN-GLUTAMATE METHYLESTERASE_PROTEIN-GLUTAMINE GLUTAMINASE"/>
    <property type="match status" value="1"/>
</dbReference>
<feature type="domain" description="CheB-type methylesterase" evidence="9">
    <location>
        <begin position="157"/>
        <end position="349"/>
    </location>
</feature>
<dbReference type="SMART" id="SM00448">
    <property type="entry name" value="REC"/>
    <property type="match status" value="1"/>
</dbReference>
<dbReference type="InterPro" id="IPR035909">
    <property type="entry name" value="CheB_C"/>
</dbReference>
<comment type="subcellular location">
    <subcellularLocation>
        <location evidence="5">Cytoplasm</location>
    </subcellularLocation>
</comment>
<dbReference type="InterPro" id="IPR011006">
    <property type="entry name" value="CheY-like_superfamily"/>
</dbReference>
<dbReference type="PIRSF" id="PIRSF000876">
    <property type="entry name" value="RR_chemtxs_CheB"/>
    <property type="match status" value="1"/>
</dbReference>
<feature type="domain" description="Response regulatory" evidence="8">
    <location>
        <begin position="4"/>
        <end position="121"/>
    </location>
</feature>
<gene>
    <name evidence="5" type="primary">cheB</name>
    <name evidence="10" type="ORF">D0436_11150</name>
</gene>
<comment type="catalytic activity">
    <reaction evidence="4 5">
        <text>[protein]-L-glutamate 5-O-methyl ester + H2O = L-glutamyl-[protein] + methanol + H(+)</text>
        <dbReference type="Rhea" id="RHEA:23236"/>
        <dbReference type="Rhea" id="RHEA-COMP:10208"/>
        <dbReference type="Rhea" id="RHEA-COMP:10311"/>
        <dbReference type="ChEBI" id="CHEBI:15377"/>
        <dbReference type="ChEBI" id="CHEBI:15378"/>
        <dbReference type="ChEBI" id="CHEBI:17790"/>
        <dbReference type="ChEBI" id="CHEBI:29973"/>
        <dbReference type="ChEBI" id="CHEBI:82795"/>
        <dbReference type="EC" id="3.1.1.61"/>
    </reaction>
</comment>
<keyword evidence="1 5" id="KW-0963">Cytoplasm</keyword>
<name>A0A5B8QY85_9GAMM</name>
<comment type="function">
    <text evidence="5">Involved in chemotaxis. Part of a chemotaxis signal transduction system that modulates chemotaxis in response to various stimuli. Catalyzes the demethylation of specific methylglutamate residues introduced into the chemoreceptors (methyl-accepting chemotaxis proteins or MCP) by CheR. Also mediates the irreversible deamidation of specific glutamine residues to glutamic acid.</text>
</comment>
<evidence type="ECO:0000256" key="4">
    <source>
        <dbReference type="ARBA" id="ARBA00048267"/>
    </source>
</evidence>
<dbReference type="CDD" id="cd16432">
    <property type="entry name" value="CheB_Rec"/>
    <property type="match status" value="1"/>
</dbReference>
<keyword evidence="3 5" id="KW-0378">Hydrolase</keyword>
<comment type="similarity">
    <text evidence="5">Belongs to the CheB family.</text>
</comment>
<feature type="active site" evidence="5 6">
    <location>
        <position position="169"/>
    </location>
</feature>
<accession>A0A5B8QY85</accession>
<evidence type="ECO:0000259" key="8">
    <source>
        <dbReference type="PROSITE" id="PS50110"/>
    </source>
</evidence>
<dbReference type="SUPFAM" id="SSF52738">
    <property type="entry name" value="Methylesterase CheB, C-terminal domain"/>
    <property type="match status" value="1"/>
</dbReference>
<reference evidence="10 11" key="1">
    <citation type="journal article" date="2019" name="Ecotoxicol. Environ. Saf.">
        <title>Microbial characterization of heavy metal resistant bacterial strains isolated from an electroplating wastewater treatment plant.</title>
        <authorList>
            <person name="Cai X."/>
            <person name="Zheng X."/>
            <person name="Zhang D."/>
            <person name="Iqbal W."/>
            <person name="Liu C."/>
            <person name="Yang B."/>
            <person name="Zhao X."/>
            <person name="Lu X."/>
            <person name="Mao Y."/>
        </authorList>
    </citation>
    <scope>NUCLEOTIDE SEQUENCE [LARGE SCALE GENOMIC DNA]</scope>
    <source>
        <strain evidence="10 11">Ni1-3</strain>
    </source>
</reference>
<keyword evidence="5 7" id="KW-0597">Phosphoprotein</keyword>
<feature type="active site" evidence="5 6">
    <location>
        <position position="291"/>
    </location>
</feature>
<dbReference type="Proteomes" id="UP000321124">
    <property type="component" value="Chromosome"/>
</dbReference>
<dbReference type="PROSITE" id="PS50110">
    <property type="entry name" value="RESPONSE_REGULATORY"/>
    <property type="match status" value="1"/>
</dbReference>
<evidence type="ECO:0000256" key="1">
    <source>
        <dbReference type="ARBA" id="ARBA00022490"/>
    </source>
</evidence>
<comment type="domain">
    <text evidence="5">Contains a C-terminal catalytic domain, and an N-terminal region which modulates catalytic activity.</text>
</comment>
<evidence type="ECO:0000256" key="2">
    <source>
        <dbReference type="ARBA" id="ARBA00022500"/>
    </source>
</evidence>
<dbReference type="GO" id="GO:0000156">
    <property type="term" value="F:phosphorelay response regulator activity"/>
    <property type="evidence" value="ECO:0007669"/>
    <property type="project" value="InterPro"/>
</dbReference>
<dbReference type="GO" id="GO:0008984">
    <property type="term" value="F:protein-glutamate methylesterase activity"/>
    <property type="evidence" value="ECO:0007669"/>
    <property type="project" value="UniProtKB-UniRule"/>
</dbReference>
<dbReference type="Pfam" id="PF01339">
    <property type="entry name" value="CheB_methylest"/>
    <property type="match status" value="1"/>
</dbReference>
<dbReference type="NCBIfam" id="NF001965">
    <property type="entry name" value="PRK00742.1"/>
    <property type="match status" value="1"/>
</dbReference>
<sequence length="352" mass="37804">MTIKVLVVDDSALIRSLLGKMIESDPEMSLVGMAADAYMAKDMVNQFRPDVITLDIEMPKVDGLTFLDRLMKARPTAVVMISALTEEGADATFNALALGAVDFIPKPKLDSPQGFNEYQDLILEKIKSAARAKLLKAPQIPATNASKSSIKPALSQRTVNTQLVAIGASTGGTEAILYLLQQLPAVMPPIVITQHMPAGFTRTFAERLNKLTRLKVKQAEDGERLLPCYAYVAPGDMHLEIIKVGGSFKAKLSQGEKISGHRPSVDVLFNSVAQYAGANATAVILTGMGKDGADGMEAIAKHGGKTFAQGEQSCVVFGMPKEAIKRGVVHQVVELPQLADKLLNYLASLSRD</sequence>
<dbReference type="Pfam" id="PF00072">
    <property type="entry name" value="Response_reg"/>
    <property type="match status" value="1"/>
</dbReference>